<organism evidence="3 4">
    <name type="scientific">Heterostelium pallidum (strain ATCC 26659 / Pp 5 / PN500)</name>
    <name type="common">Cellular slime mold</name>
    <name type="synonym">Polysphondylium pallidum</name>
    <dbReference type="NCBI Taxonomy" id="670386"/>
    <lineage>
        <taxon>Eukaryota</taxon>
        <taxon>Amoebozoa</taxon>
        <taxon>Evosea</taxon>
        <taxon>Eumycetozoa</taxon>
        <taxon>Dictyostelia</taxon>
        <taxon>Acytosteliales</taxon>
        <taxon>Acytosteliaceae</taxon>
        <taxon>Heterostelium</taxon>
    </lineage>
</organism>
<reference evidence="3 4" key="1">
    <citation type="journal article" date="2011" name="Genome Res.">
        <title>Phylogeny-wide analysis of social amoeba genomes highlights ancient origins for complex intercellular communication.</title>
        <authorList>
            <person name="Heidel A.J."/>
            <person name="Lawal H.M."/>
            <person name="Felder M."/>
            <person name="Schilde C."/>
            <person name="Helps N.R."/>
            <person name="Tunggal B."/>
            <person name="Rivero F."/>
            <person name="John U."/>
            <person name="Schleicher M."/>
            <person name="Eichinger L."/>
            <person name="Platzer M."/>
            <person name="Noegel A.A."/>
            <person name="Schaap P."/>
            <person name="Gloeckner G."/>
        </authorList>
    </citation>
    <scope>NUCLEOTIDE SEQUENCE [LARGE SCALE GENOMIC DNA]</scope>
    <source>
        <strain evidence="4">ATCC 26659 / Pp 5 / PN500</strain>
    </source>
</reference>
<proteinExistence type="predicted"/>
<evidence type="ECO:0000313" key="3">
    <source>
        <dbReference type="EMBL" id="EFA75706.1"/>
    </source>
</evidence>
<dbReference type="Pfam" id="PF07258">
    <property type="entry name" value="COMM_domain"/>
    <property type="match status" value="1"/>
</dbReference>
<dbReference type="PANTHER" id="PTHR12333:SF0">
    <property type="entry name" value="COMM DOMAIN-CONTAINING PROTEIN 10"/>
    <property type="match status" value="1"/>
</dbReference>
<dbReference type="STRING" id="670386.D3BSD3"/>
<gene>
    <name evidence="3" type="primary">commd10</name>
    <name evidence="3" type="ORF">PPL_10759</name>
</gene>
<dbReference type="PANTHER" id="PTHR12333">
    <property type="entry name" value="COMM DOMAIN CONTAINING PROTEIN 10"/>
    <property type="match status" value="1"/>
</dbReference>
<feature type="domain" description="COMM" evidence="2">
    <location>
        <begin position="133"/>
        <end position="201"/>
    </location>
</feature>
<dbReference type="EMBL" id="ADBJ01000051">
    <property type="protein sequence ID" value="EFA75706.1"/>
    <property type="molecule type" value="Genomic_DNA"/>
</dbReference>
<dbReference type="InParanoid" id="D3BSD3"/>
<dbReference type="AlphaFoldDB" id="D3BSD3"/>
<dbReference type="InterPro" id="IPR017920">
    <property type="entry name" value="COMM"/>
</dbReference>
<comment type="function">
    <text evidence="1">Scaffold protein in the commander complex that is essential for endosomal recycling of transmembrane cargos; the commander complex is composed of the CCC subcomplex and the retriever subcomplex.</text>
</comment>
<protein>
    <submittedName>
        <fullName evidence="3">COMM domain-containing protein 10</fullName>
    </submittedName>
</protein>
<dbReference type="GeneID" id="31366228"/>
<dbReference type="Pfam" id="PF21672">
    <property type="entry name" value="COMM_HN"/>
    <property type="match status" value="1"/>
</dbReference>
<evidence type="ECO:0000259" key="2">
    <source>
        <dbReference type="PROSITE" id="PS51269"/>
    </source>
</evidence>
<dbReference type="RefSeq" id="XP_020427840.1">
    <property type="nucleotide sequence ID" value="XM_020581524.1"/>
</dbReference>
<accession>D3BSD3</accession>
<comment type="caution">
    <text evidence="3">The sequence shown here is derived from an EMBL/GenBank/DDBJ whole genome shotgun (WGS) entry which is preliminary data.</text>
</comment>
<keyword evidence="4" id="KW-1185">Reference proteome</keyword>
<evidence type="ECO:0000313" key="4">
    <source>
        <dbReference type="Proteomes" id="UP000001396"/>
    </source>
</evidence>
<dbReference type="FunCoup" id="D3BSD3">
    <property type="interactions" value="22"/>
</dbReference>
<dbReference type="Proteomes" id="UP000001396">
    <property type="component" value="Unassembled WGS sequence"/>
</dbReference>
<evidence type="ECO:0000256" key="1">
    <source>
        <dbReference type="ARBA" id="ARBA00093300"/>
    </source>
</evidence>
<dbReference type="InterPro" id="IPR037361">
    <property type="entry name" value="COMMD10"/>
</dbReference>
<dbReference type="OMA" id="FVEFNHK"/>
<sequence length="201" mass="22737">MSATDIFTTTSSKFNDSLVLINKLDSSKFPRILSRIVQKIGCDKSERIFSQVEEEQLQGVLGLAAYELKAIIEACSFIFEQTAYYSLSGNSLIAQLQKTTLQNDKITAFQSVWTENAESTLQQLRSKSVAPLVLGDIGWRFHLQMSQSSMSKIKQPSAIFEFDLKSDSKKDEKMVLEFNKEQLQDFFLQLELVQAKLDSLA</sequence>
<dbReference type="PROSITE" id="PS51269">
    <property type="entry name" value="COMM"/>
    <property type="match status" value="1"/>
</dbReference>
<name>D3BSD3_HETP5</name>